<comment type="caution">
    <text evidence="2">The sequence shown here is derived from an EMBL/GenBank/DDBJ whole genome shotgun (WGS) entry which is preliminary data.</text>
</comment>
<sequence length="216" mass="23904">MASDETVEQALQRIAEKFQAETGAADFAKLTNHVIATLKDKDSRARGVESLIQLQDQLHVARRLGNYVEEANLVESIAGRMRTDDAYSLQSALPVVQAEQSEEMKEMIRQMQKADLASRPYEFINAADSEEITVNIKVPPATQMKDVTVKLTAANIRVEVKGHELQPCIDGAFYQPVDPAGCDHHLEGSGEKRTLVLDIEKKTNGLKWPDLLGYGA</sequence>
<evidence type="ECO:0000259" key="1">
    <source>
        <dbReference type="PROSITE" id="PS51203"/>
    </source>
</evidence>
<dbReference type="EMBL" id="CAUJNA010002224">
    <property type="protein sequence ID" value="CAJ1391859.1"/>
    <property type="molecule type" value="Genomic_DNA"/>
</dbReference>
<dbReference type="Proteomes" id="UP001178507">
    <property type="component" value="Unassembled WGS sequence"/>
</dbReference>
<accession>A0AA36IQ80</accession>
<dbReference type="AlphaFoldDB" id="A0AA36IQ80"/>
<feature type="domain" description="CS" evidence="1">
    <location>
        <begin position="118"/>
        <end position="212"/>
    </location>
</feature>
<dbReference type="PROSITE" id="PS51203">
    <property type="entry name" value="CS"/>
    <property type="match status" value="1"/>
</dbReference>
<dbReference type="SUPFAM" id="SSF49764">
    <property type="entry name" value="HSP20-like chaperones"/>
    <property type="match status" value="1"/>
</dbReference>
<dbReference type="Pfam" id="PF04969">
    <property type="entry name" value="CS"/>
    <property type="match status" value="1"/>
</dbReference>
<gene>
    <name evidence="2" type="ORF">EVOR1521_LOCUS17113</name>
</gene>
<protein>
    <recommendedName>
        <fullName evidence="1">CS domain-containing protein</fullName>
    </recommendedName>
</protein>
<dbReference type="Gene3D" id="2.60.40.790">
    <property type="match status" value="1"/>
</dbReference>
<keyword evidence="3" id="KW-1185">Reference proteome</keyword>
<name>A0AA36IQ80_9DINO</name>
<dbReference type="CDD" id="cd06467">
    <property type="entry name" value="p23_NUDC_like"/>
    <property type="match status" value="1"/>
</dbReference>
<evidence type="ECO:0000313" key="2">
    <source>
        <dbReference type="EMBL" id="CAJ1391859.1"/>
    </source>
</evidence>
<dbReference type="InterPro" id="IPR007052">
    <property type="entry name" value="CS_dom"/>
</dbReference>
<organism evidence="2 3">
    <name type="scientific">Effrenium voratum</name>
    <dbReference type="NCBI Taxonomy" id="2562239"/>
    <lineage>
        <taxon>Eukaryota</taxon>
        <taxon>Sar</taxon>
        <taxon>Alveolata</taxon>
        <taxon>Dinophyceae</taxon>
        <taxon>Suessiales</taxon>
        <taxon>Symbiodiniaceae</taxon>
        <taxon>Effrenium</taxon>
    </lineage>
</organism>
<dbReference type="InterPro" id="IPR008978">
    <property type="entry name" value="HSP20-like_chaperone"/>
</dbReference>
<proteinExistence type="predicted"/>
<evidence type="ECO:0000313" key="3">
    <source>
        <dbReference type="Proteomes" id="UP001178507"/>
    </source>
</evidence>
<reference evidence="2" key="1">
    <citation type="submission" date="2023-08" db="EMBL/GenBank/DDBJ databases">
        <authorList>
            <person name="Chen Y."/>
            <person name="Shah S."/>
            <person name="Dougan E. K."/>
            <person name="Thang M."/>
            <person name="Chan C."/>
        </authorList>
    </citation>
    <scope>NUCLEOTIDE SEQUENCE</scope>
</reference>